<sequence length="100" mass="11663">MDDSILRHNVSKPLPLCGPPDQVTIQSDFFFNKDLEYLRFGTKCSRPAYTSEGDCRAVKTHMRILTVVRIEVYSMYGYDYMKKIVLHRVDLSTLLRNETL</sequence>
<feature type="non-terminal residue" evidence="1">
    <location>
        <position position="100"/>
    </location>
</feature>
<evidence type="ECO:0000313" key="1">
    <source>
        <dbReference type="EMBL" id="GFC72587.1"/>
    </source>
</evidence>
<organism evidence="1">
    <name type="scientific">Tanacetum cinerariifolium</name>
    <name type="common">Dalmatian daisy</name>
    <name type="synonym">Chrysanthemum cinerariifolium</name>
    <dbReference type="NCBI Taxonomy" id="118510"/>
    <lineage>
        <taxon>Eukaryota</taxon>
        <taxon>Viridiplantae</taxon>
        <taxon>Streptophyta</taxon>
        <taxon>Embryophyta</taxon>
        <taxon>Tracheophyta</taxon>
        <taxon>Spermatophyta</taxon>
        <taxon>Magnoliopsida</taxon>
        <taxon>eudicotyledons</taxon>
        <taxon>Gunneridae</taxon>
        <taxon>Pentapetalae</taxon>
        <taxon>asterids</taxon>
        <taxon>campanulids</taxon>
        <taxon>Asterales</taxon>
        <taxon>Asteraceae</taxon>
        <taxon>Asteroideae</taxon>
        <taxon>Anthemideae</taxon>
        <taxon>Anthemidinae</taxon>
        <taxon>Tanacetum</taxon>
    </lineage>
</organism>
<gene>
    <name evidence="1" type="ORF">Tci_844557</name>
</gene>
<proteinExistence type="predicted"/>
<protein>
    <submittedName>
        <fullName evidence="1">Uncharacterized protein</fullName>
    </submittedName>
</protein>
<dbReference type="EMBL" id="BKCJ011038597">
    <property type="protein sequence ID" value="GFC72587.1"/>
    <property type="molecule type" value="Genomic_DNA"/>
</dbReference>
<accession>A0A699QMT9</accession>
<comment type="caution">
    <text evidence="1">The sequence shown here is derived from an EMBL/GenBank/DDBJ whole genome shotgun (WGS) entry which is preliminary data.</text>
</comment>
<name>A0A699QMT9_TANCI</name>
<dbReference type="AlphaFoldDB" id="A0A699QMT9"/>
<reference evidence="1" key="1">
    <citation type="journal article" date="2019" name="Sci. Rep.">
        <title>Draft genome of Tanacetum cinerariifolium, the natural source of mosquito coil.</title>
        <authorList>
            <person name="Yamashiro T."/>
            <person name="Shiraishi A."/>
            <person name="Satake H."/>
            <person name="Nakayama K."/>
        </authorList>
    </citation>
    <scope>NUCLEOTIDE SEQUENCE</scope>
</reference>